<dbReference type="PROSITE" id="PS00600">
    <property type="entry name" value="AA_TRANSFER_CLASS_3"/>
    <property type="match status" value="1"/>
</dbReference>
<comment type="similarity">
    <text evidence="2 9">Belongs to the class-III pyridoxal-phosphate-dependent aminotransferase family.</text>
</comment>
<keyword evidence="11" id="KW-1185">Reference proteome</keyword>
<dbReference type="InterPro" id="IPR005814">
    <property type="entry name" value="Aminotrans_3"/>
</dbReference>
<dbReference type="Gene3D" id="3.90.1150.10">
    <property type="entry name" value="Aspartate Aminotransferase, domain 1"/>
    <property type="match status" value="1"/>
</dbReference>
<gene>
    <name evidence="10" type="ORF">SAMN05660330_03420</name>
</gene>
<dbReference type="Proteomes" id="UP000199073">
    <property type="component" value="Unassembled WGS sequence"/>
</dbReference>
<protein>
    <recommendedName>
        <fullName evidence="8">L-lysine-epsilon aminotransferase</fullName>
        <ecNumber evidence="3">2.6.1.36</ecNumber>
    </recommendedName>
    <alternativeName>
        <fullName evidence="7">Lysine 6-aminotransferase</fullName>
    </alternativeName>
</protein>
<reference evidence="10 11" key="1">
    <citation type="submission" date="2016-10" db="EMBL/GenBank/DDBJ databases">
        <authorList>
            <person name="de Groot N.N."/>
        </authorList>
    </citation>
    <scope>NUCLEOTIDE SEQUENCE [LARGE SCALE GENOMIC DNA]</scope>
    <source>
        <strain evidence="10 11">DSM 12130</strain>
    </source>
</reference>
<dbReference type="PANTHER" id="PTHR43206">
    <property type="entry name" value="AMINOTRANSFERASE"/>
    <property type="match status" value="1"/>
</dbReference>
<keyword evidence="4" id="KW-0032">Aminotransferase</keyword>
<dbReference type="InterPro" id="IPR017657">
    <property type="entry name" value="L-lysine_6-transaminase"/>
</dbReference>
<evidence type="ECO:0000313" key="11">
    <source>
        <dbReference type="Proteomes" id="UP000199073"/>
    </source>
</evidence>
<evidence type="ECO:0000256" key="5">
    <source>
        <dbReference type="ARBA" id="ARBA00022679"/>
    </source>
</evidence>
<keyword evidence="6 9" id="KW-0663">Pyridoxal phosphate</keyword>
<sequence length="436" mass="49396">MAYEHNIKQKIATHLLADGMDIVVDFEHSEGSWLVDLRNGDRYLDCFSMFASMAVGFNHPELLAIQHYLGRMAVQKPANSDCYSAPMAEFVETFSRYAVPQYLPHAFFIEGGALGVENCLKAAFDWKVQKNFANGIGREKGQKIIHFQQAFHGRTGYTLSLTNTSDPRKTQYFPKFDWPRIINPKLSFPLTRQKLQKTEEQEQQAVADIYQWLEKDPHDIAAIIIEPIQGEGGDNHFRHEFFKKLRRICDEHELLLIFDEVQTGIGLTGKFWAHEHCAVKPDLLAFGKKTQVCGALGGTRIDEVERNVFTEPTRINSTFGGNLIDMIRCSTILKIIAKEQLVDNARLRGNELLQGLKQLALEFPSLVSNVRGLGLMCAFDLPDGKIRNDFIGKALAEKILLIGCGEKSIRFRPHLIISANEVKLLLERLAKALHRC</sequence>
<dbReference type="RefSeq" id="WP_092225025.1">
    <property type="nucleotide sequence ID" value="NZ_FNJI01000029.1"/>
</dbReference>
<organism evidence="10 11">
    <name type="scientific">Desulforhopalus singaporensis</name>
    <dbReference type="NCBI Taxonomy" id="91360"/>
    <lineage>
        <taxon>Bacteria</taxon>
        <taxon>Pseudomonadati</taxon>
        <taxon>Thermodesulfobacteriota</taxon>
        <taxon>Desulfobulbia</taxon>
        <taxon>Desulfobulbales</taxon>
        <taxon>Desulfocapsaceae</taxon>
        <taxon>Desulforhopalus</taxon>
    </lineage>
</organism>
<evidence type="ECO:0000256" key="7">
    <source>
        <dbReference type="ARBA" id="ARBA00030921"/>
    </source>
</evidence>
<evidence type="ECO:0000256" key="3">
    <source>
        <dbReference type="ARBA" id="ARBA00013071"/>
    </source>
</evidence>
<dbReference type="AlphaFoldDB" id="A0A1H0U7P9"/>
<name>A0A1H0U7P9_9BACT</name>
<dbReference type="GO" id="GO:0017000">
    <property type="term" value="P:antibiotic biosynthetic process"/>
    <property type="evidence" value="ECO:0007669"/>
    <property type="project" value="InterPro"/>
</dbReference>
<evidence type="ECO:0000256" key="6">
    <source>
        <dbReference type="ARBA" id="ARBA00022898"/>
    </source>
</evidence>
<dbReference type="InterPro" id="IPR049704">
    <property type="entry name" value="Aminotrans_3_PPA_site"/>
</dbReference>
<dbReference type="GO" id="GO:0009450">
    <property type="term" value="P:gamma-aminobutyric acid catabolic process"/>
    <property type="evidence" value="ECO:0007669"/>
    <property type="project" value="TreeGrafter"/>
</dbReference>
<dbReference type="GO" id="GO:0045484">
    <property type="term" value="F:L-lysine 6-transaminase activity"/>
    <property type="evidence" value="ECO:0007669"/>
    <property type="project" value="UniProtKB-EC"/>
</dbReference>
<evidence type="ECO:0000256" key="9">
    <source>
        <dbReference type="RuleBase" id="RU003560"/>
    </source>
</evidence>
<dbReference type="OrthoDB" id="9801834at2"/>
<keyword evidence="5" id="KW-0808">Transferase</keyword>
<evidence type="ECO:0000256" key="1">
    <source>
        <dbReference type="ARBA" id="ARBA00001933"/>
    </source>
</evidence>
<dbReference type="InterPro" id="IPR015422">
    <property type="entry name" value="PyrdxlP-dep_Trfase_small"/>
</dbReference>
<comment type="cofactor">
    <cofactor evidence="1">
        <name>pyridoxal 5'-phosphate</name>
        <dbReference type="ChEBI" id="CHEBI:597326"/>
    </cofactor>
</comment>
<dbReference type="EC" id="2.6.1.36" evidence="3"/>
<dbReference type="STRING" id="91360.SAMN05660330_03420"/>
<evidence type="ECO:0000313" key="10">
    <source>
        <dbReference type="EMBL" id="SDP62005.1"/>
    </source>
</evidence>
<evidence type="ECO:0000256" key="4">
    <source>
        <dbReference type="ARBA" id="ARBA00022576"/>
    </source>
</evidence>
<dbReference type="InterPro" id="IPR015421">
    <property type="entry name" value="PyrdxlP-dep_Trfase_major"/>
</dbReference>
<proteinExistence type="inferred from homology"/>
<evidence type="ECO:0000256" key="2">
    <source>
        <dbReference type="ARBA" id="ARBA00008954"/>
    </source>
</evidence>
<accession>A0A1H0U7P9</accession>
<dbReference type="InterPro" id="IPR015424">
    <property type="entry name" value="PyrdxlP-dep_Trfase"/>
</dbReference>
<evidence type="ECO:0000256" key="8">
    <source>
        <dbReference type="ARBA" id="ARBA00050040"/>
    </source>
</evidence>
<dbReference type="NCBIfam" id="TIGR03251">
    <property type="entry name" value="LAT_fam"/>
    <property type="match status" value="1"/>
</dbReference>
<dbReference type="EMBL" id="FNJI01000029">
    <property type="protein sequence ID" value="SDP62005.1"/>
    <property type="molecule type" value="Genomic_DNA"/>
</dbReference>
<dbReference type="GO" id="GO:0030170">
    <property type="term" value="F:pyridoxal phosphate binding"/>
    <property type="evidence" value="ECO:0007669"/>
    <property type="project" value="InterPro"/>
</dbReference>
<dbReference type="Gene3D" id="3.40.640.10">
    <property type="entry name" value="Type I PLP-dependent aspartate aminotransferase-like (Major domain)"/>
    <property type="match status" value="1"/>
</dbReference>
<dbReference type="Pfam" id="PF00202">
    <property type="entry name" value="Aminotran_3"/>
    <property type="match status" value="1"/>
</dbReference>
<dbReference type="PANTHER" id="PTHR43206:SF2">
    <property type="entry name" value="4-AMINOBUTYRATE AMINOTRANSFERASE GABT"/>
    <property type="match status" value="1"/>
</dbReference>
<dbReference type="PIRSF" id="PIRSF000521">
    <property type="entry name" value="Transaminase_4ab_Lys_Orn"/>
    <property type="match status" value="1"/>
</dbReference>
<dbReference type="CDD" id="cd00610">
    <property type="entry name" value="OAT_like"/>
    <property type="match status" value="1"/>
</dbReference>
<dbReference type="SUPFAM" id="SSF53383">
    <property type="entry name" value="PLP-dependent transferases"/>
    <property type="match status" value="1"/>
</dbReference>